<evidence type="ECO:0000313" key="2">
    <source>
        <dbReference type="Proteomes" id="UP000814033"/>
    </source>
</evidence>
<protein>
    <submittedName>
        <fullName evidence="1">GMC oxidoreductase</fullName>
    </submittedName>
</protein>
<comment type="caution">
    <text evidence="1">The sequence shown here is derived from an EMBL/GenBank/DDBJ whole genome shotgun (WGS) entry which is preliminary data.</text>
</comment>
<accession>A0ACB8R4J0</accession>
<keyword evidence="2" id="KW-1185">Reference proteome</keyword>
<evidence type="ECO:0000313" key="1">
    <source>
        <dbReference type="EMBL" id="KAI0038995.1"/>
    </source>
</evidence>
<dbReference type="Proteomes" id="UP000814033">
    <property type="component" value="Unassembled WGS sequence"/>
</dbReference>
<reference evidence="1" key="2">
    <citation type="journal article" date="2022" name="New Phytol.">
        <title>Evolutionary transition to the ectomycorrhizal habit in the genomes of a hyperdiverse lineage of mushroom-forming fungi.</title>
        <authorList>
            <person name="Looney B."/>
            <person name="Miyauchi S."/>
            <person name="Morin E."/>
            <person name="Drula E."/>
            <person name="Courty P.E."/>
            <person name="Kohler A."/>
            <person name="Kuo A."/>
            <person name="LaButti K."/>
            <person name="Pangilinan J."/>
            <person name="Lipzen A."/>
            <person name="Riley R."/>
            <person name="Andreopoulos W."/>
            <person name="He G."/>
            <person name="Johnson J."/>
            <person name="Nolan M."/>
            <person name="Tritt A."/>
            <person name="Barry K.W."/>
            <person name="Grigoriev I.V."/>
            <person name="Nagy L.G."/>
            <person name="Hibbett D."/>
            <person name="Henrissat B."/>
            <person name="Matheny P.B."/>
            <person name="Labbe J."/>
            <person name="Martin F.M."/>
        </authorList>
    </citation>
    <scope>NUCLEOTIDE SEQUENCE</scope>
    <source>
        <strain evidence="1">FP105234-sp</strain>
    </source>
</reference>
<dbReference type="EMBL" id="MU276374">
    <property type="protein sequence ID" value="KAI0038995.1"/>
    <property type="molecule type" value="Genomic_DNA"/>
</dbReference>
<reference evidence="1" key="1">
    <citation type="submission" date="2021-02" db="EMBL/GenBank/DDBJ databases">
        <authorList>
            <consortium name="DOE Joint Genome Institute"/>
            <person name="Ahrendt S."/>
            <person name="Looney B.P."/>
            <person name="Miyauchi S."/>
            <person name="Morin E."/>
            <person name="Drula E."/>
            <person name="Courty P.E."/>
            <person name="Chicoki N."/>
            <person name="Fauchery L."/>
            <person name="Kohler A."/>
            <person name="Kuo A."/>
            <person name="Labutti K."/>
            <person name="Pangilinan J."/>
            <person name="Lipzen A."/>
            <person name="Riley R."/>
            <person name="Andreopoulos W."/>
            <person name="He G."/>
            <person name="Johnson J."/>
            <person name="Barry K.W."/>
            <person name="Grigoriev I.V."/>
            <person name="Nagy L."/>
            <person name="Hibbett D."/>
            <person name="Henrissat B."/>
            <person name="Matheny P.B."/>
            <person name="Labbe J."/>
            <person name="Martin F."/>
        </authorList>
    </citation>
    <scope>NUCLEOTIDE SEQUENCE</scope>
    <source>
        <strain evidence="1">FP105234-sp</strain>
    </source>
</reference>
<proteinExistence type="predicted"/>
<feature type="non-terminal residue" evidence="1">
    <location>
        <position position="119"/>
    </location>
</feature>
<gene>
    <name evidence="1" type="ORF">FA95DRAFT_1577882</name>
</gene>
<organism evidence="1 2">
    <name type="scientific">Auriscalpium vulgare</name>
    <dbReference type="NCBI Taxonomy" id="40419"/>
    <lineage>
        <taxon>Eukaryota</taxon>
        <taxon>Fungi</taxon>
        <taxon>Dikarya</taxon>
        <taxon>Basidiomycota</taxon>
        <taxon>Agaricomycotina</taxon>
        <taxon>Agaricomycetes</taxon>
        <taxon>Russulales</taxon>
        <taxon>Auriscalpiaceae</taxon>
        <taxon>Auriscalpium</taxon>
    </lineage>
</organism>
<sequence length="119" mass="12492">MLLLKSVWLLASAAPVLSALYHNPIELPSTIYDYVVVGAGVGGGVVASRLAEHGDKRVLLIEAGPDDQGMENVAVPYLSATLSPNTAIDWNYTTIPQAGLSGRTIDYPRGRLLGGSSSI</sequence>
<name>A0ACB8R4J0_9AGAM</name>